<name>X1K6V3_9ZZZZ</name>
<gene>
    <name evidence="1" type="ORF">S06H3_22800</name>
</gene>
<dbReference type="EMBL" id="BARV01012261">
    <property type="protein sequence ID" value="GAI02762.1"/>
    <property type="molecule type" value="Genomic_DNA"/>
</dbReference>
<feature type="non-terminal residue" evidence="1">
    <location>
        <position position="1"/>
    </location>
</feature>
<comment type="caution">
    <text evidence="1">The sequence shown here is derived from an EMBL/GenBank/DDBJ whole genome shotgun (WGS) entry which is preliminary data.</text>
</comment>
<dbReference type="AlphaFoldDB" id="X1K6V3"/>
<sequence>FALGAAIAEVVRTWFPEQTEGRSDETLAAAAGAALLYYGDRLHEKLPKVGLGFFLSALGALSAEYTSSIFEMLKKKE</sequence>
<proteinExistence type="predicted"/>
<organism evidence="1">
    <name type="scientific">marine sediment metagenome</name>
    <dbReference type="NCBI Taxonomy" id="412755"/>
    <lineage>
        <taxon>unclassified sequences</taxon>
        <taxon>metagenomes</taxon>
        <taxon>ecological metagenomes</taxon>
    </lineage>
</organism>
<evidence type="ECO:0000313" key="1">
    <source>
        <dbReference type="EMBL" id="GAI02762.1"/>
    </source>
</evidence>
<protein>
    <submittedName>
        <fullName evidence="1">Uncharacterized protein</fullName>
    </submittedName>
</protein>
<reference evidence="1" key="1">
    <citation type="journal article" date="2014" name="Front. Microbiol.">
        <title>High frequency of phylogenetically diverse reductive dehalogenase-homologous genes in deep subseafloor sedimentary metagenomes.</title>
        <authorList>
            <person name="Kawai M."/>
            <person name="Futagami T."/>
            <person name="Toyoda A."/>
            <person name="Takaki Y."/>
            <person name="Nishi S."/>
            <person name="Hori S."/>
            <person name="Arai W."/>
            <person name="Tsubouchi T."/>
            <person name="Morono Y."/>
            <person name="Uchiyama I."/>
            <person name="Ito T."/>
            <person name="Fujiyama A."/>
            <person name="Inagaki F."/>
            <person name="Takami H."/>
        </authorList>
    </citation>
    <scope>NUCLEOTIDE SEQUENCE</scope>
    <source>
        <strain evidence="1">Expedition CK06-06</strain>
    </source>
</reference>
<accession>X1K6V3</accession>